<evidence type="ECO:0000259" key="3">
    <source>
        <dbReference type="PROSITE" id="PS50883"/>
    </source>
</evidence>
<dbReference type="CDD" id="cd01949">
    <property type="entry name" value="GGDEF"/>
    <property type="match status" value="1"/>
</dbReference>
<dbReference type="InterPro" id="IPR029787">
    <property type="entry name" value="Nucleotide_cyclase"/>
</dbReference>
<dbReference type="PROSITE" id="PS50113">
    <property type="entry name" value="PAC"/>
    <property type="match status" value="1"/>
</dbReference>
<gene>
    <name evidence="5" type="ORF">A6K76_15045</name>
</gene>
<dbReference type="InterPro" id="IPR000014">
    <property type="entry name" value="PAS"/>
</dbReference>
<dbReference type="PROSITE" id="PS50883">
    <property type="entry name" value="EAL"/>
    <property type="match status" value="1"/>
</dbReference>
<dbReference type="PROSITE" id="PS50887">
    <property type="entry name" value="GGDEF"/>
    <property type="match status" value="1"/>
</dbReference>
<dbReference type="NCBIfam" id="TIGR00229">
    <property type="entry name" value="sensory_box"/>
    <property type="match status" value="1"/>
</dbReference>
<dbReference type="SUPFAM" id="SSF55073">
    <property type="entry name" value="Nucleotide cyclase"/>
    <property type="match status" value="1"/>
</dbReference>
<evidence type="ECO:0008006" key="7">
    <source>
        <dbReference type="Google" id="ProtNLM"/>
    </source>
</evidence>
<dbReference type="InterPro" id="IPR000700">
    <property type="entry name" value="PAS-assoc_C"/>
</dbReference>
<dbReference type="SUPFAM" id="SSF55785">
    <property type="entry name" value="PYP-like sensor domain (PAS domain)"/>
    <property type="match status" value="2"/>
</dbReference>
<evidence type="ECO:0000259" key="2">
    <source>
        <dbReference type="PROSITE" id="PS50113"/>
    </source>
</evidence>
<dbReference type="InterPro" id="IPR001633">
    <property type="entry name" value="EAL_dom"/>
</dbReference>
<reference evidence="5 6" key="1">
    <citation type="submission" date="2016-07" db="EMBL/GenBank/DDBJ databases">
        <title>Caryophanon latum genome sequencing.</title>
        <authorList>
            <person name="Verma A."/>
            <person name="Pal Y."/>
            <person name="Krishnamurthi S."/>
        </authorList>
    </citation>
    <scope>NUCLEOTIDE SEQUENCE [LARGE SCALE GENOMIC DNA]</scope>
    <source>
        <strain evidence="5 6">DSM 14151</strain>
    </source>
</reference>
<dbReference type="PROSITE" id="PS50112">
    <property type="entry name" value="PAS"/>
    <property type="match status" value="1"/>
</dbReference>
<dbReference type="PANTHER" id="PTHR44757">
    <property type="entry name" value="DIGUANYLATE CYCLASE DGCP"/>
    <property type="match status" value="1"/>
</dbReference>
<dbReference type="Gene3D" id="3.30.70.270">
    <property type="match status" value="1"/>
</dbReference>
<dbReference type="Pfam" id="PF00563">
    <property type="entry name" value="EAL"/>
    <property type="match status" value="1"/>
</dbReference>
<dbReference type="InterPro" id="IPR000160">
    <property type="entry name" value="GGDEF_dom"/>
</dbReference>
<dbReference type="Pfam" id="PF13426">
    <property type="entry name" value="PAS_9"/>
    <property type="match status" value="2"/>
</dbReference>
<accession>A0A1C0YEE8</accession>
<comment type="caution">
    <text evidence="5">The sequence shown here is derived from an EMBL/GenBank/DDBJ whole genome shotgun (WGS) entry which is preliminary data.</text>
</comment>
<dbReference type="NCBIfam" id="TIGR00254">
    <property type="entry name" value="GGDEF"/>
    <property type="match status" value="1"/>
</dbReference>
<dbReference type="Gene3D" id="3.20.20.450">
    <property type="entry name" value="EAL domain"/>
    <property type="match status" value="1"/>
</dbReference>
<organism evidence="5 6">
    <name type="scientific">Caryophanon latum</name>
    <dbReference type="NCBI Taxonomy" id="33977"/>
    <lineage>
        <taxon>Bacteria</taxon>
        <taxon>Bacillati</taxon>
        <taxon>Bacillota</taxon>
        <taxon>Bacilli</taxon>
        <taxon>Bacillales</taxon>
        <taxon>Caryophanaceae</taxon>
        <taxon>Caryophanon</taxon>
    </lineage>
</organism>
<evidence type="ECO:0000259" key="4">
    <source>
        <dbReference type="PROSITE" id="PS50887"/>
    </source>
</evidence>
<dbReference type="Proteomes" id="UP000093482">
    <property type="component" value="Unassembled WGS sequence"/>
</dbReference>
<dbReference type="InterPro" id="IPR043128">
    <property type="entry name" value="Rev_trsase/Diguanyl_cyclase"/>
</dbReference>
<dbReference type="InterPro" id="IPR052155">
    <property type="entry name" value="Biofilm_reg_signaling"/>
</dbReference>
<feature type="domain" description="GGDEF" evidence="4">
    <location>
        <begin position="302"/>
        <end position="434"/>
    </location>
</feature>
<evidence type="ECO:0000313" key="6">
    <source>
        <dbReference type="Proteomes" id="UP000093482"/>
    </source>
</evidence>
<dbReference type="AlphaFoldDB" id="A0A1C0YEE8"/>
<feature type="domain" description="EAL" evidence="3">
    <location>
        <begin position="443"/>
        <end position="693"/>
    </location>
</feature>
<evidence type="ECO:0000259" key="1">
    <source>
        <dbReference type="PROSITE" id="PS50112"/>
    </source>
</evidence>
<dbReference type="InterPro" id="IPR035919">
    <property type="entry name" value="EAL_sf"/>
</dbReference>
<feature type="domain" description="PAC" evidence="2">
    <location>
        <begin position="92"/>
        <end position="144"/>
    </location>
</feature>
<sequence>MDSMTLHQISTPLTTSAIDDLRNIKRALDESSIVAITNKAGMITYVNEKFCSISQFSEDELIGKTHRIINSGYHPKSFFQNMWATILAKKVWQGEVKNRAKDGSEYWTSTTIVPFLDSNGEINQFISIRQDITARVKAEEELAEALRNDFQHVVRNMEHCVFKLAKNEKHDVTFTLSEGRLAEALSLTSRQVYNRTIQDVFPSDILVALEPAIDAAMNGNYTNVQFSYQDRQLALNLSPITNDDTDDIFEIVGALRDITEQHVYEHQIYRIAHFDALTNLPNRTLFAKKLHEAIQHATEQQSTFGILFIDLNNFKQINDSYGHSTGDRFLQFIADTLKLHIRKKDFLARFGGDKFLLLIEDIDEENIEYIGKRLVHTLDQTFEIGHLELHTAINIGISMFPKHSDNAEMLLQHANNAMQVAKKSGSNRYQLFNPEIQMQMQRKLMLETALNDAIKKDQMLVYYQPKLCARTKNIIGAEALLRWNHPVEGIISPGEFIPIAEKNGLIIPIGQWVLAESIRQAKIWSLLRHPITVSVNVSILQMTQTNFVAEVSNLLKQHKLEPHLLNLEITESLTTDIHFMTRILNELKEIGVYISIDDFGTGYSSLRYLSQLPIHTVKIDQSFIRDLTQDNQSIIKTIIQLAHAMNLSVVAEGVETEEQEQFLVENLCHELQGYLYSRPMPLNTFQQFLDNHPQQKTI</sequence>
<dbReference type="SMART" id="SM00267">
    <property type="entry name" value="GGDEF"/>
    <property type="match status" value="1"/>
</dbReference>
<feature type="domain" description="PAS" evidence="1">
    <location>
        <begin position="20"/>
        <end position="77"/>
    </location>
</feature>
<keyword evidence="6" id="KW-1185">Reference proteome</keyword>
<dbReference type="SUPFAM" id="SSF141868">
    <property type="entry name" value="EAL domain-like"/>
    <property type="match status" value="1"/>
</dbReference>
<dbReference type="CDD" id="cd01948">
    <property type="entry name" value="EAL"/>
    <property type="match status" value="1"/>
</dbReference>
<name>A0A1C0YEE8_9BACL</name>
<protein>
    <recommendedName>
        <fullName evidence="7">PAS domain S-box protein</fullName>
    </recommendedName>
</protein>
<dbReference type="CDD" id="cd00130">
    <property type="entry name" value="PAS"/>
    <property type="match status" value="1"/>
</dbReference>
<dbReference type="EMBL" id="MATO01000065">
    <property type="protein sequence ID" value="OCS85548.1"/>
    <property type="molecule type" value="Genomic_DNA"/>
</dbReference>
<dbReference type="Gene3D" id="3.30.450.20">
    <property type="entry name" value="PAS domain"/>
    <property type="match status" value="2"/>
</dbReference>
<dbReference type="PANTHER" id="PTHR44757:SF2">
    <property type="entry name" value="BIOFILM ARCHITECTURE MAINTENANCE PROTEIN MBAA"/>
    <property type="match status" value="1"/>
</dbReference>
<dbReference type="InterPro" id="IPR001610">
    <property type="entry name" value="PAC"/>
</dbReference>
<dbReference type="Pfam" id="PF00990">
    <property type="entry name" value="GGDEF"/>
    <property type="match status" value="1"/>
</dbReference>
<proteinExistence type="predicted"/>
<dbReference type="SMART" id="SM00052">
    <property type="entry name" value="EAL"/>
    <property type="match status" value="1"/>
</dbReference>
<dbReference type="FunFam" id="3.20.20.450:FF:000001">
    <property type="entry name" value="Cyclic di-GMP phosphodiesterase yahA"/>
    <property type="match status" value="1"/>
</dbReference>
<dbReference type="InterPro" id="IPR035965">
    <property type="entry name" value="PAS-like_dom_sf"/>
</dbReference>
<evidence type="ECO:0000313" key="5">
    <source>
        <dbReference type="EMBL" id="OCS85548.1"/>
    </source>
</evidence>
<dbReference type="SMART" id="SM00086">
    <property type="entry name" value="PAC"/>
    <property type="match status" value="1"/>
</dbReference>